<dbReference type="PROSITE" id="PS00330">
    <property type="entry name" value="HEMOLYSIN_CALCIUM"/>
    <property type="match status" value="12"/>
</dbReference>
<dbReference type="PROSITE" id="PS51470">
    <property type="entry name" value="FG_GAP"/>
    <property type="match status" value="4"/>
</dbReference>
<dbReference type="EMBL" id="BMKW01000008">
    <property type="protein sequence ID" value="GGJ22722.1"/>
    <property type="molecule type" value="Genomic_DNA"/>
</dbReference>
<dbReference type="Gene3D" id="2.150.10.10">
    <property type="entry name" value="Serralysin-like metalloprotease, C-terminal"/>
    <property type="match status" value="7"/>
</dbReference>
<dbReference type="GO" id="GO:0016020">
    <property type="term" value="C:membrane"/>
    <property type="evidence" value="ECO:0007669"/>
    <property type="project" value="UniProtKB-SubCell"/>
</dbReference>
<evidence type="ECO:0000256" key="1">
    <source>
        <dbReference type="ARBA" id="ARBA00004479"/>
    </source>
</evidence>
<evidence type="ECO:0000259" key="12">
    <source>
        <dbReference type="PROSITE" id="PS50234"/>
    </source>
</evidence>
<evidence type="ECO:0000256" key="6">
    <source>
        <dbReference type="ARBA" id="ARBA00022729"/>
    </source>
</evidence>
<keyword evidence="10" id="KW-1015">Disulfide bond</keyword>
<evidence type="ECO:0000256" key="3">
    <source>
        <dbReference type="ARBA" id="ARBA00007449"/>
    </source>
</evidence>
<dbReference type="InterPro" id="IPR036465">
    <property type="entry name" value="vWFA_dom_sf"/>
</dbReference>
<accession>A0A917NT68</accession>
<evidence type="ECO:0000256" key="11">
    <source>
        <dbReference type="ARBA" id="ARBA00023180"/>
    </source>
</evidence>
<evidence type="ECO:0000313" key="14">
    <source>
        <dbReference type="Proteomes" id="UP000661507"/>
    </source>
</evidence>
<dbReference type="Gene3D" id="2.130.10.130">
    <property type="entry name" value="Integrin alpha, N-terminal"/>
    <property type="match status" value="3"/>
</dbReference>
<protein>
    <recommendedName>
        <fullName evidence="12">VWFA domain-containing protein</fullName>
    </recommendedName>
</protein>
<feature type="domain" description="VWFA" evidence="12">
    <location>
        <begin position="1154"/>
        <end position="1375"/>
    </location>
</feature>
<name>A0A917NT68_9PROT</name>
<dbReference type="PROSITE" id="PS50234">
    <property type="entry name" value="VWFA"/>
    <property type="match status" value="1"/>
</dbReference>
<keyword evidence="14" id="KW-1185">Reference proteome</keyword>
<dbReference type="RefSeq" id="WP_188968430.1">
    <property type="nucleotide sequence ID" value="NZ_BMKW01000008.1"/>
</dbReference>
<reference evidence="13" key="1">
    <citation type="journal article" date="2014" name="Int. J. Syst. Evol. Microbiol.">
        <title>Complete genome sequence of Corynebacterium casei LMG S-19264T (=DSM 44701T), isolated from a smear-ripened cheese.</title>
        <authorList>
            <consortium name="US DOE Joint Genome Institute (JGI-PGF)"/>
            <person name="Walter F."/>
            <person name="Albersmeier A."/>
            <person name="Kalinowski J."/>
            <person name="Ruckert C."/>
        </authorList>
    </citation>
    <scope>NUCLEOTIDE SEQUENCE</scope>
    <source>
        <strain evidence="13">CGMCC 1.3617</strain>
    </source>
</reference>
<dbReference type="InterPro" id="IPR028994">
    <property type="entry name" value="Integrin_alpha_N"/>
</dbReference>
<dbReference type="GO" id="GO:0005576">
    <property type="term" value="C:extracellular region"/>
    <property type="evidence" value="ECO:0007669"/>
    <property type="project" value="UniProtKB-SubCell"/>
</dbReference>
<sequence>MPLPSTKVFLAGAAMGSGGYTLTPQEVGDFDFSILGYPSGSWVTTIGDLNGDGVAEIVTGVPGSSDKSVGGGRIYINFGSATGGTAAALGDATSSIRIDGALVDDHAGVAVAAISDLNGDGLSDILVGAPLADPAGADAAGRVYVVWTGVAAASIDLNDLNSSGSGQGFTISGQAAGDHAGAALGAIADLNGDGKAEILVGAPGSDAGGLDSGAAYIVWGRSADSPVTLASVATGTRGFRITGEAAGDGAGSAIVAVGDLNGDGKADMLVGAPGSDAGGVDAGAAYVVFGKGTGTAVSLVNVALGSGGYRITGAFDGEQAGATLAALGDVNADGLGDMLVGAADGVYVLYGKADTAEMSLADVAAGIGGFMIVPEGGTDLTGLTVTGGGDLNRDGIADIVIGTPQDAEGGFQAGATYVVWGGSRGAIDLGLVALGAGGAKVVGAAGSFSGSSVAIAPDMNGDGAADLVIGSPGGTNPAVSILYAPTSWQPDDNVYGSNAADVLGAGDGGRHLVGEGADIIYGFAGDDSIAAGGGADYLDGGTGADTLAGGTGDDSYVVDGAADVIVEVAGEGSDTVMSSVSATLAANVEALLLTAAGRTGTGNALGNLIAGTIGVDTLLGLAGADTLLGDGGADSLDGGTGADSLVGGAGNDRYVVDDAGDAVGEDALGGTDTVTAGIDYVLGAEIEVLVLAGSAHVGTGNAAANTLFGGAGDDSLVGMGGADSLVGGAGVDTLDGGLGIDTMAGGAGNDLYMVDAPTDRVVEVSSGGTDTVAASVDYTLASEVEVLVLTASGHRGTGNAAANLLLGSTGGDTLDGGLGADTLEGRAGDDVYLVGQAGDVVMEAAGGGHDEVRASVSWTLAAEVEDLVLTTAGLTGTGNALGNAITGSTGADTLDGAGGADTLTGGAGDDLYRVDDASDVVVDSAGADTVVATVDHVLGDSVETLLLEGTAHHGTGNALANLLRGGAGDDLLEGRLGADTFEGGGGGDTMVGGGGDDVYLITDPGDVVIELGGEGLDTVIVSTNWTLATGIEGVQLLGTGHSLTGNAEANTISGNAGDDTLDGDLGDDLELGGDGNDVLVSHAGHDTLSGGSGDDRFEIHGGSARIEDFLGHDIIDASGATDDSLIDLSGTDSCSIDGQYCDLGQGGTAAGPLDLQFLQDVTGSFADDITMVRSLVPQIVAALQGVQPNSTFGVSSFRDKPYGSFGGFGDWVYRQETVLSSNTAALTSAYTAMVASNGADGPEAQIEALMQLALHTTDVGFRTNSARFVVLFTDAPFHVAGDGIAAGMPLANNGDAVMDGTPAGTGEDYPAIAQLRAALELANIIPVFAVAGGNDAAYQALVTQLGRGTEVTLTSNSSNVVAAISAGLTEATRTLIEDATGGIGNDTIRGNLADNRLDGGDGRDMLFGAEGRDTLVGDLGNDSLNGGAGGDSLAGGAGDDAYVVDDVADVLTEASGQGHDTVTAMRDWALGANIEDLVLSGAATRGTGNSLANVILGTELYNALGGGSGNDTLLGQGGNDALNGGLGADSMVGGSGNDTYTVDNLLDVVVEVAGNGNGTDTVRTTLVSYTLDVNVENLTFLGTSPFAGNGNAAANAITGGAGDDTLLGQGGNDALNGGLGADSMVGGSGNDTYTVDNLLDVVVEVAGDGTDTVRTTLVSYTLDVNFENLTFLGTSPFAGNGNAAANAITGGAGDDTLLGQGGNDALNGGLGADSMVGGSGNDTYTVDNLLDLVVEVAGGGTDTVRTTLASYVLDANVEKLSFIGTGSFTGIGNAAANIITGGAGNDVLSGSRGADTMTGGLGADIFRFDSSADGGDRISDYVAGVDVIEVSAAGFGSDLVAGIDLLATGHFTENLTGLAESAVGIGQFVFETDTARLWWDADGVGGAAGIVLATLSGAASLTATEIGVIA</sequence>
<dbReference type="PRINTS" id="PR00313">
    <property type="entry name" value="CABNDNGRPT"/>
</dbReference>
<dbReference type="SUPFAM" id="SSF69318">
    <property type="entry name" value="Integrin alpha N-terminal domain"/>
    <property type="match status" value="2"/>
</dbReference>
<dbReference type="InterPro" id="IPR013519">
    <property type="entry name" value="Int_alpha_beta-p"/>
</dbReference>
<dbReference type="InterPro" id="IPR001343">
    <property type="entry name" value="Hemolysn_Ca-bd"/>
</dbReference>
<dbReference type="Gene3D" id="3.40.50.410">
    <property type="entry name" value="von Willebrand factor, type A domain"/>
    <property type="match status" value="1"/>
</dbReference>
<evidence type="ECO:0000256" key="7">
    <source>
        <dbReference type="ARBA" id="ARBA00022737"/>
    </source>
</evidence>
<comment type="caution">
    <text evidence="13">The sequence shown here is derived from an EMBL/GenBank/DDBJ whole genome shotgun (WGS) entry which is preliminary data.</text>
</comment>
<keyword evidence="7" id="KW-0677">Repeat</keyword>
<dbReference type="SMART" id="SM00187">
    <property type="entry name" value="INB"/>
    <property type="match status" value="1"/>
</dbReference>
<gene>
    <name evidence="13" type="ORF">GCM10011320_32450</name>
</gene>
<evidence type="ECO:0000256" key="8">
    <source>
        <dbReference type="ARBA" id="ARBA00023037"/>
    </source>
</evidence>
<evidence type="ECO:0000256" key="10">
    <source>
        <dbReference type="ARBA" id="ARBA00023157"/>
    </source>
</evidence>
<dbReference type="InterPro" id="IPR011049">
    <property type="entry name" value="Serralysin-like_metalloprot_C"/>
</dbReference>
<dbReference type="PANTHER" id="PTHR38340:SF1">
    <property type="entry name" value="S-LAYER PROTEIN"/>
    <property type="match status" value="1"/>
</dbReference>
<dbReference type="SMART" id="SM00191">
    <property type="entry name" value="Int_alpha"/>
    <property type="match status" value="7"/>
</dbReference>
<dbReference type="Pfam" id="PF00353">
    <property type="entry name" value="HemolysinCabind"/>
    <property type="match status" value="14"/>
</dbReference>
<dbReference type="SUPFAM" id="SSF53300">
    <property type="entry name" value="vWA-like"/>
    <property type="match status" value="1"/>
</dbReference>
<dbReference type="Pfam" id="PF00362">
    <property type="entry name" value="Integrin_beta"/>
    <property type="match status" value="1"/>
</dbReference>
<dbReference type="SUPFAM" id="SSF51120">
    <property type="entry name" value="beta-Roll"/>
    <property type="match status" value="10"/>
</dbReference>
<dbReference type="InterPro" id="IPR050557">
    <property type="entry name" value="RTX_toxin/Mannuronan_C5-epim"/>
</dbReference>
<dbReference type="InterPro" id="IPR015812">
    <property type="entry name" value="Integrin_bsu"/>
</dbReference>
<dbReference type="GO" id="GO:0007229">
    <property type="term" value="P:integrin-mediated signaling pathway"/>
    <property type="evidence" value="ECO:0007669"/>
    <property type="project" value="UniProtKB-KW"/>
</dbReference>
<evidence type="ECO:0000256" key="4">
    <source>
        <dbReference type="ARBA" id="ARBA00022525"/>
    </source>
</evidence>
<dbReference type="InterPro" id="IPR013517">
    <property type="entry name" value="FG-GAP"/>
</dbReference>
<keyword evidence="6" id="KW-0732">Signal</keyword>
<organism evidence="13 14">
    <name type="scientific">Neoroseomonas lacus</name>
    <dbReference type="NCBI Taxonomy" id="287609"/>
    <lineage>
        <taxon>Bacteria</taxon>
        <taxon>Pseudomonadati</taxon>
        <taxon>Pseudomonadota</taxon>
        <taxon>Alphaproteobacteria</taxon>
        <taxon>Acetobacterales</taxon>
        <taxon>Acetobacteraceae</taxon>
        <taxon>Neoroseomonas</taxon>
    </lineage>
</organism>
<evidence type="ECO:0000313" key="13">
    <source>
        <dbReference type="EMBL" id="GGJ22722.1"/>
    </source>
</evidence>
<dbReference type="GO" id="GO:0005509">
    <property type="term" value="F:calcium ion binding"/>
    <property type="evidence" value="ECO:0007669"/>
    <property type="project" value="InterPro"/>
</dbReference>
<keyword evidence="4" id="KW-0964">Secreted</keyword>
<dbReference type="PRINTS" id="PR01186">
    <property type="entry name" value="INTEGRINB"/>
</dbReference>
<dbReference type="PANTHER" id="PTHR38340">
    <property type="entry name" value="S-LAYER PROTEIN"/>
    <property type="match status" value="1"/>
</dbReference>
<evidence type="ECO:0000256" key="9">
    <source>
        <dbReference type="ARBA" id="ARBA00023136"/>
    </source>
</evidence>
<keyword evidence="11" id="KW-0325">Glycoprotein</keyword>
<dbReference type="InterPro" id="IPR018511">
    <property type="entry name" value="Hemolysin-typ_Ca-bd_CS"/>
</dbReference>
<keyword evidence="5" id="KW-0812">Transmembrane</keyword>
<dbReference type="Proteomes" id="UP000661507">
    <property type="component" value="Unassembled WGS sequence"/>
</dbReference>
<dbReference type="Pfam" id="PF01839">
    <property type="entry name" value="FG-GAP"/>
    <property type="match status" value="6"/>
</dbReference>
<evidence type="ECO:0000256" key="2">
    <source>
        <dbReference type="ARBA" id="ARBA00004613"/>
    </source>
</evidence>
<reference evidence="13" key="2">
    <citation type="submission" date="2020-09" db="EMBL/GenBank/DDBJ databases">
        <authorList>
            <person name="Sun Q."/>
            <person name="Zhou Y."/>
        </authorList>
    </citation>
    <scope>NUCLEOTIDE SEQUENCE</scope>
    <source>
        <strain evidence="13">CGMCC 1.3617</strain>
    </source>
</reference>
<evidence type="ECO:0000256" key="5">
    <source>
        <dbReference type="ARBA" id="ARBA00022692"/>
    </source>
</evidence>
<keyword evidence="8" id="KW-0401">Integrin</keyword>
<dbReference type="InterPro" id="IPR002369">
    <property type="entry name" value="Integrin_bsu_VWA"/>
</dbReference>
<keyword evidence="9" id="KW-0472">Membrane</keyword>
<comment type="similarity">
    <text evidence="3">Belongs to the integrin beta chain family.</text>
</comment>
<comment type="subcellular location">
    <subcellularLocation>
        <location evidence="1">Membrane</location>
        <topology evidence="1">Single-pass type I membrane protein</topology>
    </subcellularLocation>
    <subcellularLocation>
        <location evidence="2">Secreted</location>
    </subcellularLocation>
</comment>
<dbReference type="InterPro" id="IPR002035">
    <property type="entry name" value="VWF_A"/>
</dbReference>
<proteinExistence type="inferred from homology"/>